<dbReference type="AlphaFoldDB" id="A0A4U8TN52"/>
<protein>
    <submittedName>
        <fullName evidence="3">Methyltransferase domain-containing protein</fullName>
    </submittedName>
</protein>
<keyword evidence="4" id="KW-1185">Reference proteome</keyword>
<dbReference type="CDD" id="cd02440">
    <property type="entry name" value="AdoMet_MTases"/>
    <property type="match status" value="1"/>
</dbReference>
<dbReference type="InterPro" id="IPR029063">
    <property type="entry name" value="SAM-dependent_MTases_sf"/>
</dbReference>
<organism evidence="3 4">
    <name type="scientific">Helicobacter japonicus</name>
    <dbReference type="NCBI Taxonomy" id="425400"/>
    <lineage>
        <taxon>Bacteria</taxon>
        <taxon>Pseudomonadati</taxon>
        <taxon>Campylobacterota</taxon>
        <taxon>Epsilonproteobacteria</taxon>
        <taxon>Campylobacterales</taxon>
        <taxon>Helicobacteraceae</taxon>
        <taxon>Helicobacter</taxon>
    </lineage>
</organism>
<comment type="caution">
    <text evidence="3">The sequence shown here is derived from an EMBL/GenBank/DDBJ whole genome shotgun (WGS) entry which is preliminary data.</text>
</comment>
<dbReference type="Pfam" id="PF13649">
    <property type="entry name" value="Methyltransf_25"/>
    <property type="match status" value="1"/>
</dbReference>
<sequence>MQEDALKWNERYKNGFMPFEPSAFLELASPYIKQCFPSLLNTQSHSPKRDSQQSKSLTAHSHTQDSHHTRPIALDIACGNGRNAKFLAQLGFDVDGIDISSVALEHLANIPHITPILADLDSFNLKTCHYDIVLDSFFLDRRLFPAIIKALKPQALLLFETFIHIDSHKPKDDRALYFGELEEVFSNKKGFHILYHHIYESKDEDSHRRAIYPHIVQFIAKYH</sequence>
<gene>
    <name evidence="3" type="ORF">LS65_005170</name>
</gene>
<evidence type="ECO:0000313" key="4">
    <source>
        <dbReference type="Proteomes" id="UP000029707"/>
    </source>
</evidence>
<evidence type="ECO:0000313" key="3">
    <source>
        <dbReference type="EMBL" id="TLE01952.1"/>
    </source>
</evidence>
<name>A0A4U8TN52_9HELI</name>
<feature type="region of interest" description="Disordered" evidence="1">
    <location>
        <begin position="42"/>
        <end position="68"/>
    </location>
</feature>
<dbReference type="Proteomes" id="UP000029707">
    <property type="component" value="Unassembled WGS sequence"/>
</dbReference>
<evidence type="ECO:0000256" key="1">
    <source>
        <dbReference type="SAM" id="MobiDB-lite"/>
    </source>
</evidence>
<dbReference type="GeneID" id="82321951"/>
<dbReference type="OrthoDB" id="5298787at2"/>
<dbReference type="EMBL" id="JRMQ02000005">
    <property type="protein sequence ID" value="TLE01952.1"/>
    <property type="molecule type" value="Genomic_DNA"/>
</dbReference>
<dbReference type="InterPro" id="IPR041698">
    <property type="entry name" value="Methyltransf_25"/>
</dbReference>
<keyword evidence="3" id="KW-0808">Transferase</keyword>
<feature type="domain" description="Methyltransferase" evidence="2">
    <location>
        <begin position="74"/>
        <end position="153"/>
    </location>
</feature>
<keyword evidence="3" id="KW-0489">Methyltransferase</keyword>
<evidence type="ECO:0000259" key="2">
    <source>
        <dbReference type="Pfam" id="PF13649"/>
    </source>
</evidence>
<reference evidence="3 4" key="1">
    <citation type="journal article" date="2014" name="Genome Announc.">
        <title>Draft genome sequences of eight enterohepatic helicobacter species isolated from both laboratory and wild rodents.</title>
        <authorList>
            <person name="Sheh A."/>
            <person name="Shen Z."/>
            <person name="Fox J.G."/>
        </authorList>
    </citation>
    <scope>NUCLEOTIDE SEQUENCE [LARGE SCALE GENOMIC DNA]</scope>
    <source>
        <strain evidence="3 4">MIT 01-6451</strain>
    </source>
</reference>
<dbReference type="GO" id="GO:0008168">
    <property type="term" value="F:methyltransferase activity"/>
    <property type="evidence" value="ECO:0007669"/>
    <property type="project" value="UniProtKB-KW"/>
</dbReference>
<dbReference type="GO" id="GO:0032259">
    <property type="term" value="P:methylation"/>
    <property type="evidence" value="ECO:0007669"/>
    <property type="project" value="UniProtKB-KW"/>
</dbReference>
<dbReference type="SUPFAM" id="SSF53335">
    <property type="entry name" value="S-adenosyl-L-methionine-dependent methyltransferases"/>
    <property type="match status" value="1"/>
</dbReference>
<accession>A0A4U8TN52</accession>
<dbReference type="RefSeq" id="WP_052060998.1">
    <property type="nucleotide sequence ID" value="NZ_CAJUDB010000003.1"/>
</dbReference>
<dbReference type="Gene3D" id="3.40.50.150">
    <property type="entry name" value="Vaccinia Virus protein VP39"/>
    <property type="match status" value="1"/>
</dbReference>
<proteinExistence type="predicted"/>